<dbReference type="eggNOG" id="KOG0575">
    <property type="taxonomic scope" value="Eukaryota"/>
</dbReference>
<dbReference type="RefSeq" id="XP_001750370.1">
    <property type="nucleotide sequence ID" value="XM_001750318.1"/>
</dbReference>
<dbReference type="KEGG" id="mbr:MONBRDRAFT_12449"/>
<dbReference type="Gene3D" id="1.10.510.10">
    <property type="entry name" value="Transferase(Phosphotransferase) domain 1"/>
    <property type="match status" value="1"/>
</dbReference>
<evidence type="ECO:0000256" key="2">
    <source>
        <dbReference type="RuleBase" id="RU362114"/>
    </source>
</evidence>
<dbReference type="Gene3D" id="3.90.228.10">
    <property type="match status" value="1"/>
</dbReference>
<dbReference type="Proteomes" id="UP000001357">
    <property type="component" value="Unassembled WGS sequence"/>
</dbReference>
<dbReference type="PROSITE" id="PS51059">
    <property type="entry name" value="PARP_CATALYTIC"/>
    <property type="match status" value="1"/>
</dbReference>
<dbReference type="EC" id="2.4.2.-" evidence="2"/>
<keyword evidence="2" id="KW-0808">Transferase</keyword>
<dbReference type="eggNOG" id="KOG4412">
    <property type="taxonomic scope" value="Eukaryota"/>
</dbReference>
<dbReference type="InParanoid" id="A9VCB1"/>
<evidence type="ECO:0000313" key="6">
    <source>
        <dbReference type="EMBL" id="EDQ84869.1"/>
    </source>
</evidence>
<feature type="repeat" description="ANK" evidence="1">
    <location>
        <begin position="66"/>
        <end position="98"/>
    </location>
</feature>
<dbReference type="SUPFAM" id="SSF56399">
    <property type="entry name" value="ADP-ribosylation"/>
    <property type="match status" value="1"/>
</dbReference>
<dbReference type="eggNOG" id="KOG4177">
    <property type="taxonomic scope" value="Eukaryota"/>
</dbReference>
<reference evidence="6 7" key="1">
    <citation type="journal article" date="2008" name="Nature">
        <title>The genome of the choanoflagellate Monosiga brevicollis and the origin of metazoans.</title>
        <authorList>
            <consortium name="JGI Sequencing"/>
            <person name="King N."/>
            <person name="Westbrook M.J."/>
            <person name="Young S.L."/>
            <person name="Kuo A."/>
            <person name="Abedin M."/>
            <person name="Chapman J."/>
            <person name="Fairclough S."/>
            <person name="Hellsten U."/>
            <person name="Isogai Y."/>
            <person name="Letunic I."/>
            <person name="Marr M."/>
            <person name="Pincus D."/>
            <person name="Putnam N."/>
            <person name="Rokas A."/>
            <person name="Wright K.J."/>
            <person name="Zuzow R."/>
            <person name="Dirks W."/>
            <person name="Good M."/>
            <person name="Goodstein D."/>
            <person name="Lemons D."/>
            <person name="Li W."/>
            <person name="Lyons J.B."/>
            <person name="Morris A."/>
            <person name="Nichols S."/>
            <person name="Richter D.J."/>
            <person name="Salamov A."/>
            <person name="Bork P."/>
            <person name="Lim W.A."/>
            <person name="Manning G."/>
            <person name="Miller W.T."/>
            <person name="McGinnis W."/>
            <person name="Shapiro H."/>
            <person name="Tjian R."/>
            <person name="Grigoriev I.V."/>
            <person name="Rokhsar D."/>
        </authorList>
    </citation>
    <scope>NUCLEOTIDE SEQUENCE [LARGE SCALE GENOMIC DNA]</scope>
    <source>
        <strain evidence="7">MX1 / ATCC 50154</strain>
    </source>
</reference>
<dbReference type="SUPFAM" id="SSF56112">
    <property type="entry name" value="Protein kinase-like (PK-like)"/>
    <property type="match status" value="1"/>
</dbReference>
<dbReference type="PROSITE" id="PS50011">
    <property type="entry name" value="PROTEIN_KINASE_DOM"/>
    <property type="match status" value="1"/>
</dbReference>
<gene>
    <name evidence="6" type="ORF">MONBRDRAFT_12449</name>
</gene>
<feature type="repeat" description="ANK" evidence="1">
    <location>
        <begin position="99"/>
        <end position="131"/>
    </location>
</feature>
<keyword evidence="1" id="KW-0040">ANK repeat</keyword>
<proteinExistence type="predicted"/>
<evidence type="ECO:0000259" key="5">
    <source>
        <dbReference type="PROSITE" id="PS51059"/>
    </source>
</evidence>
<dbReference type="STRING" id="81824.A9VCB1"/>
<protein>
    <recommendedName>
        <fullName evidence="2">Poly [ADP-ribose] polymerase</fullName>
        <shortName evidence="2">PARP</shortName>
        <ecNumber evidence="2">2.4.2.-</ecNumber>
    </recommendedName>
</protein>
<feature type="coiled-coil region" evidence="3">
    <location>
        <begin position="445"/>
        <end position="472"/>
    </location>
</feature>
<dbReference type="Pfam" id="PF00069">
    <property type="entry name" value="Pkinase"/>
    <property type="match status" value="1"/>
</dbReference>
<keyword evidence="2" id="KW-0520">NAD</keyword>
<dbReference type="InterPro" id="IPR011009">
    <property type="entry name" value="Kinase-like_dom_sf"/>
</dbReference>
<dbReference type="GeneID" id="5895590"/>
<dbReference type="PROSITE" id="PS50297">
    <property type="entry name" value="ANK_REP_REGION"/>
    <property type="match status" value="2"/>
</dbReference>
<dbReference type="InterPro" id="IPR012317">
    <property type="entry name" value="Poly(ADP-ribose)pol_cat_dom"/>
</dbReference>
<name>A9VCB1_MONBE</name>
<evidence type="ECO:0000256" key="1">
    <source>
        <dbReference type="PROSITE-ProRule" id="PRU00023"/>
    </source>
</evidence>
<keyword evidence="2" id="KW-0328">Glycosyltransferase</keyword>
<keyword evidence="7" id="KW-1185">Reference proteome</keyword>
<dbReference type="InterPro" id="IPR002110">
    <property type="entry name" value="Ankyrin_rpt"/>
</dbReference>
<accession>A9VCB1</accession>
<dbReference type="Pfam" id="PF00644">
    <property type="entry name" value="PARP"/>
    <property type="match status" value="1"/>
</dbReference>
<dbReference type="PROSITE" id="PS00108">
    <property type="entry name" value="PROTEIN_KINASE_ST"/>
    <property type="match status" value="1"/>
</dbReference>
<feature type="domain" description="Protein kinase" evidence="4">
    <location>
        <begin position="522"/>
        <end position="818"/>
    </location>
</feature>
<dbReference type="InterPro" id="IPR036770">
    <property type="entry name" value="Ankyrin_rpt-contain_sf"/>
</dbReference>
<dbReference type="PANTHER" id="PTHR24144:SF5">
    <property type="entry name" value="BTB DOMAIN-CONTAINING PROTEIN"/>
    <property type="match status" value="1"/>
</dbReference>
<dbReference type="SMART" id="SM00248">
    <property type="entry name" value="ANK"/>
    <property type="match status" value="2"/>
</dbReference>
<dbReference type="PANTHER" id="PTHR24144">
    <property type="entry name" value="ANKYRIN REPEAT DOMAIN-CONTAINING PROTEIN 49"/>
    <property type="match status" value="1"/>
</dbReference>
<dbReference type="SUPFAM" id="SSF48403">
    <property type="entry name" value="Ankyrin repeat"/>
    <property type="match status" value="1"/>
</dbReference>
<sequence>MARHHCTGPAVRAMKVVEMLLKLGVDAKAKTNVSTVPPSPRSPPSPCTMIHLSHMMMVWRCMDLQDGTTTLHKACSSGRVEVVEMLLKLGVDIEAKDTNGTTPLHSACRFGRAEVVKKLLKCGADVKVKDTNGKTPLDVVPSYGDNIRPVLDAFAIPLAWLPPLPSPAPTLEKITATALDALDQALRVPEALNNRLSQLDSSSDNLEAVLQELHALTAKFKLKKILHKLQTALTACPAPPTAPASSPNAPPTNLAAALDKVIALSKVGPELQELLTSSNNSLKCLILSFIDALDAVAKAGTSDTIHRVDTLRNLARCQDVSEAPPPKVLPEAWEQLVQAHNELSLSKLNGLMQVAQWQAPPDYEHQGWYLTFVLHESQALVKQLQDMITWQETTLSALKSCMSLASNLVQGHVDEDGASHEELDKLHEQIKAADKFLSVAPQDMRSGLEQNLAELKKRHAALQEQLSGQSRVDHVIELTELLHQHFPTLLVFLNPRQSSLGARLCTVLGPDLPATLILEAMTEVDQGLALSSLGRLEVHYVQNHKVYKARAALPRCPEQDLAVKEYVFVQQRKQDQCRTFLRELRAMRRLEHPHIVPVLHALVEVNSGHPSAFLVQPWCAQGDLQQWLSRARQQATSNIVAGIMAQLRAALAFMHSRGLVHRDVKLSNVMLDGEEDQPVVRLGDFDIAKAAVEATMLPCTATASVGTSGYVAPEVLFGRGRVGARPTQDAFSFGCVLYNTYMFPQTVPPAHPQLKDVIQQCQWNSKADATMLNFPHLAAEMCDATSDLYKETRSFLSTDPKMRPSLLSAAQFTQQPTTVAHIAPAVEILRDAPELVPEVTELLQQLNADGRGPKNMIVQRVERVQNAVLWERYSRKRREMVQHTKDHEHFARLCTATVDALPGQPALLQEALCQERLLFHGIAYDDSQRDKIVRLGLDYRFAGNGAGTRFGLGVYHADHPGKSHQYATPGPNGERMLIVTRALLGQAFVHQAPSSGALAPPLLPEAPNNERYDSVIATPAGQFHEVVVFDNDQIYPELVVYYTAD</sequence>
<feature type="domain" description="PARP catalytic" evidence="5">
    <location>
        <begin position="817"/>
        <end position="1045"/>
    </location>
</feature>
<dbReference type="InterPro" id="IPR000719">
    <property type="entry name" value="Prot_kinase_dom"/>
</dbReference>
<evidence type="ECO:0000259" key="4">
    <source>
        <dbReference type="PROSITE" id="PS50011"/>
    </source>
</evidence>
<dbReference type="PROSITE" id="PS50088">
    <property type="entry name" value="ANK_REPEAT"/>
    <property type="match status" value="2"/>
</dbReference>
<organism evidence="6 7">
    <name type="scientific">Monosiga brevicollis</name>
    <name type="common">Choanoflagellate</name>
    <dbReference type="NCBI Taxonomy" id="81824"/>
    <lineage>
        <taxon>Eukaryota</taxon>
        <taxon>Choanoflagellata</taxon>
        <taxon>Craspedida</taxon>
        <taxon>Salpingoecidae</taxon>
        <taxon>Monosiga</taxon>
    </lineage>
</organism>
<dbReference type="AlphaFoldDB" id="A9VCB1"/>
<dbReference type="InterPro" id="IPR008271">
    <property type="entry name" value="Ser/Thr_kinase_AS"/>
</dbReference>
<dbReference type="GO" id="GO:0005524">
    <property type="term" value="F:ATP binding"/>
    <property type="evidence" value="ECO:0007669"/>
    <property type="project" value="InterPro"/>
</dbReference>
<dbReference type="GO" id="GO:0004672">
    <property type="term" value="F:protein kinase activity"/>
    <property type="evidence" value="ECO:0007669"/>
    <property type="project" value="InterPro"/>
</dbReference>
<dbReference type="Pfam" id="PF12796">
    <property type="entry name" value="Ank_2"/>
    <property type="match status" value="1"/>
</dbReference>
<dbReference type="SMART" id="SM00220">
    <property type="entry name" value="S_TKc"/>
    <property type="match status" value="1"/>
</dbReference>
<dbReference type="PRINTS" id="PR01415">
    <property type="entry name" value="ANKYRIN"/>
</dbReference>
<evidence type="ECO:0000256" key="3">
    <source>
        <dbReference type="SAM" id="Coils"/>
    </source>
</evidence>
<dbReference type="GO" id="GO:0003950">
    <property type="term" value="F:NAD+ poly-ADP-ribosyltransferase activity"/>
    <property type="evidence" value="ECO:0007669"/>
    <property type="project" value="UniProtKB-UniRule"/>
</dbReference>
<keyword evidence="3" id="KW-0175">Coiled coil</keyword>
<dbReference type="EMBL" id="CH991580">
    <property type="protein sequence ID" value="EDQ84869.1"/>
    <property type="molecule type" value="Genomic_DNA"/>
</dbReference>
<dbReference type="Gene3D" id="1.25.40.20">
    <property type="entry name" value="Ankyrin repeat-containing domain"/>
    <property type="match status" value="2"/>
</dbReference>
<evidence type="ECO:0000313" key="7">
    <source>
        <dbReference type="Proteomes" id="UP000001357"/>
    </source>
</evidence>